<accession>A0A5E4T7F8</accession>
<evidence type="ECO:0000259" key="1">
    <source>
        <dbReference type="Pfam" id="PF04773"/>
    </source>
</evidence>
<feature type="domain" description="FecR protein" evidence="1">
    <location>
        <begin position="127"/>
        <end position="218"/>
    </location>
</feature>
<evidence type="ECO:0000313" key="3">
    <source>
        <dbReference type="EMBL" id="VVD82344.1"/>
    </source>
</evidence>
<dbReference type="Gene3D" id="2.60.120.1440">
    <property type="match status" value="1"/>
</dbReference>
<feature type="domain" description="FecR N-terminal" evidence="2">
    <location>
        <begin position="17"/>
        <end position="57"/>
    </location>
</feature>
<sequence>MSARDDRRPPTPDELERQAWTWLRRLGSGDVTSWDADAFKRWLHTSPAHQSAFSAAKREWALIRPAAREVLHGNPEASRQHARALQGPSVGRRAFLGAAVSAAAVTGIAVFHPPAGLWPAPSAWGADFRTATGEQRSIQVASTISVTLNTDTSIRRETTGNATVGIRLLTGEAAVDIAASPTPFVVVAGAGRSQASAGRFEVRRLTSGVCVTCVDGTVSVEHPAGRHVLRAGDQTVYDDASVGRVKRVAVADVSAWRKGMLVFRQTPLNDVIEEINRYRRGRVVLMNASLAQQPVSGSFDITLLDVAVAQLQRTFDLSARSLPGGLVVLS</sequence>
<dbReference type="InterPro" id="IPR032623">
    <property type="entry name" value="FecR_N"/>
</dbReference>
<evidence type="ECO:0000259" key="2">
    <source>
        <dbReference type="Pfam" id="PF16220"/>
    </source>
</evidence>
<dbReference type="InterPro" id="IPR006860">
    <property type="entry name" value="FecR"/>
</dbReference>
<dbReference type="PIRSF" id="PIRSF018266">
    <property type="entry name" value="FecR"/>
    <property type="match status" value="1"/>
</dbReference>
<dbReference type="Gene3D" id="3.55.50.30">
    <property type="match status" value="1"/>
</dbReference>
<dbReference type="EMBL" id="CABPSI010000001">
    <property type="protein sequence ID" value="VVD82344.1"/>
    <property type="molecule type" value="Genomic_DNA"/>
</dbReference>
<dbReference type="Pfam" id="PF16220">
    <property type="entry name" value="DUF4880"/>
    <property type="match status" value="1"/>
</dbReference>
<dbReference type="RefSeq" id="WP_150683237.1">
    <property type="nucleotide sequence ID" value="NZ_CABPSI010000001.1"/>
</dbReference>
<dbReference type="Proteomes" id="UP000333828">
    <property type="component" value="Unassembled WGS sequence"/>
</dbReference>
<dbReference type="Pfam" id="PF04773">
    <property type="entry name" value="FecR"/>
    <property type="match status" value="1"/>
</dbReference>
<dbReference type="AlphaFoldDB" id="A0A5E4T7F8"/>
<evidence type="ECO:0000313" key="4">
    <source>
        <dbReference type="Proteomes" id="UP000333828"/>
    </source>
</evidence>
<keyword evidence="4" id="KW-1185">Reference proteome</keyword>
<gene>
    <name evidence="3" type="ORF">PIN31115_01180</name>
</gene>
<name>A0A5E4T7F8_9BURK</name>
<organism evidence="3 4">
    <name type="scientific">Pandoraea iniqua</name>
    <dbReference type="NCBI Taxonomy" id="2508288"/>
    <lineage>
        <taxon>Bacteria</taxon>
        <taxon>Pseudomonadati</taxon>
        <taxon>Pseudomonadota</taxon>
        <taxon>Betaproteobacteria</taxon>
        <taxon>Burkholderiales</taxon>
        <taxon>Burkholderiaceae</taxon>
        <taxon>Pandoraea</taxon>
    </lineage>
</organism>
<proteinExistence type="predicted"/>
<reference evidence="3 4" key="1">
    <citation type="submission" date="2019-08" db="EMBL/GenBank/DDBJ databases">
        <authorList>
            <person name="Peeters C."/>
        </authorList>
    </citation>
    <scope>NUCLEOTIDE SEQUENCE [LARGE SCALE GENOMIC DNA]</scope>
    <source>
        <strain evidence="3 4">LMG 31115</strain>
    </source>
</reference>
<dbReference type="PANTHER" id="PTHR30273">
    <property type="entry name" value="PERIPLASMIC SIGNAL SENSOR AND SIGMA FACTOR ACTIVATOR FECR-RELATED"/>
    <property type="match status" value="1"/>
</dbReference>
<dbReference type="GO" id="GO:0016989">
    <property type="term" value="F:sigma factor antagonist activity"/>
    <property type="evidence" value="ECO:0007669"/>
    <property type="project" value="TreeGrafter"/>
</dbReference>
<dbReference type="PANTHER" id="PTHR30273:SF2">
    <property type="entry name" value="PROTEIN FECR"/>
    <property type="match status" value="1"/>
</dbReference>
<protein>
    <submittedName>
        <fullName evidence="3">Fe2+-dicitrate sensor, membrane protein</fullName>
    </submittedName>
</protein>
<dbReference type="InterPro" id="IPR012373">
    <property type="entry name" value="Ferrdict_sens_TM"/>
</dbReference>